<evidence type="ECO:0000256" key="1">
    <source>
        <dbReference type="ARBA" id="ARBA00004328"/>
    </source>
</evidence>
<keyword evidence="4" id="KW-0946">Virion</keyword>
<comment type="subcellular location">
    <subcellularLocation>
        <location evidence="1">Virion</location>
    </subcellularLocation>
</comment>
<evidence type="ECO:0000256" key="3">
    <source>
        <dbReference type="ARBA" id="ARBA00022732"/>
    </source>
</evidence>
<dbReference type="GO" id="GO:0098996">
    <property type="term" value="P:symbiont entry into host cell via disruption of host cell glycocalyx"/>
    <property type="evidence" value="ECO:0007669"/>
    <property type="project" value="UniProtKB-KW"/>
</dbReference>
<name>A0A173GD14_9CAUD</name>
<reference evidence="8 9" key="1">
    <citation type="submission" date="2016-04" db="EMBL/GenBank/DDBJ databases">
        <title>Complete genome of Pseudomonas fluorescens phage VSW-3.</title>
        <authorList>
            <person name="Zhang C.-J."/>
            <person name="Wei Y.-L."/>
            <person name="Ji X.-L."/>
        </authorList>
    </citation>
    <scope>NUCLEOTIDE SEQUENCE [LARGE SCALE GENOMIC DNA]</scope>
</reference>
<keyword evidence="9" id="KW-1185">Reference proteome</keyword>
<dbReference type="InterPro" id="IPR024535">
    <property type="entry name" value="RHGA/B-epi-like_pectate_lyase"/>
</dbReference>
<feature type="domain" description="Rhamnogalacturonase A/B/Epimerase-like pectate lyase" evidence="7">
    <location>
        <begin position="385"/>
        <end position="572"/>
    </location>
</feature>
<dbReference type="SUPFAM" id="SSF51126">
    <property type="entry name" value="Pectin lyase-like"/>
    <property type="match status" value="1"/>
</dbReference>
<keyword evidence="6" id="KW-1238">Degradation of host capsule during virus entry</keyword>
<evidence type="ECO:0000313" key="8">
    <source>
        <dbReference type="EMBL" id="ANH51103.1"/>
    </source>
</evidence>
<accession>A0A173GD14</accession>
<proteinExistence type="predicted"/>
<dbReference type="Proteomes" id="UP000222360">
    <property type="component" value="Segment"/>
</dbReference>
<evidence type="ECO:0000313" key="9">
    <source>
        <dbReference type="Proteomes" id="UP000222360"/>
    </source>
</evidence>
<protein>
    <recommendedName>
        <fullName evidence="7">Rhamnogalacturonase A/B/Epimerase-like pectate lyase domain-containing protein</fullName>
    </recommendedName>
</protein>
<evidence type="ECO:0000259" key="7">
    <source>
        <dbReference type="Pfam" id="PF12708"/>
    </source>
</evidence>
<dbReference type="InterPro" id="IPR012334">
    <property type="entry name" value="Pectin_lyas_fold"/>
</dbReference>
<dbReference type="InterPro" id="IPR011050">
    <property type="entry name" value="Pectin_lyase_fold/virulence"/>
</dbReference>
<evidence type="ECO:0000256" key="4">
    <source>
        <dbReference type="ARBA" id="ARBA00022844"/>
    </source>
</evidence>
<organism evidence="8 9">
    <name type="scientific">Pseudomonas phage VSW-3</name>
    <dbReference type="NCBI Taxonomy" id="1852562"/>
    <lineage>
        <taxon>Viruses</taxon>
        <taxon>Duplodnaviria</taxon>
        <taxon>Heunggongvirae</taxon>
        <taxon>Uroviricota</taxon>
        <taxon>Caudoviricetes</taxon>
        <taxon>Autographivirales</taxon>
        <taxon>Autonotataviridae</taxon>
        <taxon>Napahaivirus</taxon>
        <taxon>Napahaivirus VSW3</taxon>
    </lineage>
</organism>
<dbReference type="EMBL" id="KX066068">
    <property type="protein sequence ID" value="ANH51103.1"/>
    <property type="molecule type" value="Genomic_DNA"/>
</dbReference>
<dbReference type="GO" id="GO:0098994">
    <property type="term" value="P:symbiont entry into host cell via disruption of host cell envelope"/>
    <property type="evidence" value="ECO:0007669"/>
    <property type="project" value="UniProtKB-KW"/>
</dbReference>
<sequence>MSDRTYYATNIFDADGVKTAWPFSFAGVAPDDHSGTTPYLYPEDVKALELYFDVNGDAAQAVRSVQLLQPNVATIVGPPVAKGRRVKIYRQTELRFPLVDYRDKQTVSEYDLDLANRQAVFIAQETLDASLDNFGRDAQDNYDAKGKRIVNLGDGRADQDAVNVRQVLAWQTTYELNWRFLRPSRGPTLPVVRDNGEPLREGDWWMDINNGVTYNNHNGIWSPQNLDMIALGRPNGSAVIGNNAQCVLNVTELKKLSRLAQSTTAFVMGEVEVGDGGGGMYQLVATGTPDGVNIIQANDGGLWKLAKTRASNIAGITLSVDNIAALKAINKNSPADTAHVAGYYTPGDGGGGTYKRTATGTPNNGSIVQATDGGLWKLSWQGELSVKQFGAKGDGVTNDTVAIQTASNVLGPGNLKFPPGTYMASTLSIPRSQVFTGEGPTASSIKQIAGTNKDFVTSENFAALLNSGLSTFTSPLCPSWMGLRNISVDGNRAGNSAGWACRLYGAYIVLENATVMFGGAGGLHTQYTTTIGTGGNARLIDQEEGYARNLIVRDNNGDGWLNEGPHNIHIDNLIAMRNEGYGYDMPKRVAGISNGAPTYVTIIHGFQNDMSWTPAMGRLRKNIRLGTNGSYGQITVDGGSLEMEADSTLIGNLNHYFGGQGGDGVVISGSRNTISTYRGLWRGQDASVIPDSWLLHLKGDFNSIGVMHLLDNNTPVKTFGNGLLVTGHGNAIADAFIRGGKIGASIQGSRTRLSGRIQNTTVAGLQYIKNPTANTGRNKLNLQIDPVSGVYVTGDRPAPLSDKFSIQASGLGPDAATEVSFEVNDLPGTAHKPGLKTFTFPHRLLYTPRTTDVILTLRSLNPLYLDIGSWRVTSTDGANVTVQYNIRSEGFDDSYVGFIVNIAIS</sequence>
<dbReference type="OrthoDB" id="11120at10239"/>
<evidence type="ECO:0000256" key="2">
    <source>
        <dbReference type="ARBA" id="ARBA00022717"/>
    </source>
</evidence>
<keyword evidence="5" id="KW-1160">Virus entry into host cell</keyword>
<gene>
    <name evidence="8" type="ORF">VSW3_27</name>
</gene>
<dbReference type="Pfam" id="PF12708">
    <property type="entry name" value="Pect-lyase_RHGA_epim"/>
    <property type="match status" value="1"/>
</dbReference>
<dbReference type="Gene3D" id="2.160.20.10">
    <property type="entry name" value="Single-stranded right-handed beta-helix, Pectin lyase-like"/>
    <property type="match status" value="1"/>
</dbReference>
<keyword evidence="2" id="KW-1235">Degradation of host cell envelope components during virus entry</keyword>
<evidence type="ECO:0000256" key="6">
    <source>
        <dbReference type="ARBA" id="ARBA00035731"/>
    </source>
</evidence>
<keyword evidence="3" id="KW-1227">Viral tail protein</keyword>
<dbReference type="GO" id="GO:0098015">
    <property type="term" value="C:virus tail"/>
    <property type="evidence" value="ECO:0007669"/>
    <property type="project" value="UniProtKB-KW"/>
</dbReference>
<evidence type="ECO:0000256" key="5">
    <source>
        <dbReference type="ARBA" id="ARBA00023296"/>
    </source>
</evidence>